<feature type="transmembrane region" description="Helical" evidence="12">
    <location>
        <begin position="168"/>
        <end position="190"/>
    </location>
</feature>
<dbReference type="InterPro" id="IPR013099">
    <property type="entry name" value="K_chnl_dom"/>
</dbReference>
<feature type="region of interest" description="Disordered" evidence="11">
    <location>
        <begin position="46"/>
        <end position="74"/>
    </location>
</feature>
<evidence type="ECO:0000256" key="6">
    <source>
        <dbReference type="ARBA" id="ARBA00022958"/>
    </source>
</evidence>
<gene>
    <name evidence="15" type="ordered locus">GLX_13160</name>
</gene>
<evidence type="ECO:0000256" key="10">
    <source>
        <dbReference type="ARBA" id="ARBA00023303"/>
    </source>
</evidence>
<dbReference type="HOGENOM" id="CLU_022738_2_0_5"/>
<keyword evidence="9 12" id="KW-0472">Membrane</keyword>
<dbReference type="GO" id="GO:0005886">
    <property type="term" value="C:plasma membrane"/>
    <property type="evidence" value="ECO:0007669"/>
    <property type="project" value="TreeGrafter"/>
</dbReference>
<keyword evidence="7 12" id="KW-1133">Transmembrane helix</keyword>
<dbReference type="AlphaFoldDB" id="G2I6I1"/>
<feature type="transmembrane region" description="Helical" evidence="12">
    <location>
        <begin position="139"/>
        <end position="162"/>
    </location>
</feature>
<dbReference type="EMBL" id="AP012159">
    <property type="protein sequence ID" value="BAK83728.1"/>
    <property type="molecule type" value="Genomic_DNA"/>
</dbReference>
<dbReference type="GO" id="GO:0005242">
    <property type="term" value="F:inward rectifier potassium channel activity"/>
    <property type="evidence" value="ECO:0007669"/>
    <property type="project" value="InterPro"/>
</dbReference>
<name>G2I6I1_KOMMN</name>
<sequence length="369" mass="41156">MGMRSVHTPVQTEVTLQIDICCNITNIVRFPETDSLRHAQTGYAMARTAGPIPPSPPDSTDPLSRQTRHPHHVEDHGHDRIVRVGQVDRIWSDFYHHALTAPWSTFFWGSLLVYVVVNLIFALLYMVDGDGVRGAQADSFADFFFFSVQTLSTVGYGGMVPVSRTANLIATFEVLGGMMINALATGLIFARFSRPRARVMFSDKALILLENGQMHLDIRIANCRRSPILSVDVEFALARLIRMPTGRVVRQFDPLVLQQSHVPVLRFACMPTHIINTQSPLHGLSEADLAAQEAEVIVSLTGTDEASGQTVFARSAYGFDRMLYNHRFVDIINAGPDGRITVDYTRFDHTESPQDENAIRAEYLSDQPD</sequence>
<dbReference type="InterPro" id="IPR013518">
    <property type="entry name" value="K_chnl_inward-rec_Kir_cyto"/>
</dbReference>
<dbReference type="PANTHER" id="PTHR11767:SF102">
    <property type="entry name" value="INWARDLY RECTIFYING POTASSIUM CHANNEL 1, ISOFORM F"/>
    <property type="match status" value="1"/>
</dbReference>
<keyword evidence="2" id="KW-0813">Transport</keyword>
<protein>
    <submittedName>
        <fullName evidence="15">ATP-sensitive potassium transporter</fullName>
    </submittedName>
</protein>
<evidence type="ECO:0000256" key="11">
    <source>
        <dbReference type="SAM" id="MobiDB-lite"/>
    </source>
</evidence>
<evidence type="ECO:0000256" key="12">
    <source>
        <dbReference type="SAM" id="Phobius"/>
    </source>
</evidence>
<dbReference type="KEGG" id="gxy:GLX_13160"/>
<evidence type="ECO:0000256" key="9">
    <source>
        <dbReference type="ARBA" id="ARBA00023136"/>
    </source>
</evidence>
<dbReference type="Pfam" id="PF17655">
    <property type="entry name" value="IRK_C"/>
    <property type="match status" value="1"/>
</dbReference>
<dbReference type="GO" id="GO:0034702">
    <property type="term" value="C:monoatomic ion channel complex"/>
    <property type="evidence" value="ECO:0007669"/>
    <property type="project" value="UniProtKB-KW"/>
</dbReference>
<evidence type="ECO:0000256" key="1">
    <source>
        <dbReference type="ARBA" id="ARBA00004141"/>
    </source>
</evidence>
<dbReference type="SUPFAM" id="SSF81324">
    <property type="entry name" value="Voltage-gated potassium channels"/>
    <property type="match status" value="1"/>
</dbReference>
<dbReference type="Pfam" id="PF07885">
    <property type="entry name" value="Ion_trans_2"/>
    <property type="match status" value="1"/>
</dbReference>
<dbReference type="SUPFAM" id="SSF81296">
    <property type="entry name" value="E set domains"/>
    <property type="match status" value="1"/>
</dbReference>
<evidence type="ECO:0000256" key="8">
    <source>
        <dbReference type="ARBA" id="ARBA00023065"/>
    </source>
</evidence>
<dbReference type="InterPro" id="IPR014756">
    <property type="entry name" value="Ig_E-set"/>
</dbReference>
<dbReference type="eggNOG" id="COG0395">
    <property type="taxonomic scope" value="Bacteria"/>
</dbReference>
<dbReference type="GO" id="GO:1990573">
    <property type="term" value="P:potassium ion import across plasma membrane"/>
    <property type="evidence" value="ECO:0007669"/>
    <property type="project" value="TreeGrafter"/>
</dbReference>
<dbReference type="Gene3D" id="1.10.287.70">
    <property type="match status" value="1"/>
</dbReference>
<proteinExistence type="predicted"/>
<comment type="subcellular location">
    <subcellularLocation>
        <location evidence="1">Membrane</location>
        <topology evidence="1">Multi-pass membrane protein</topology>
    </subcellularLocation>
</comment>
<dbReference type="GO" id="GO:0034765">
    <property type="term" value="P:regulation of monoatomic ion transmembrane transport"/>
    <property type="evidence" value="ECO:0007669"/>
    <property type="project" value="TreeGrafter"/>
</dbReference>
<feature type="domain" description="Inward rectifier potassium channel C-terminal" evidence="14">
    <location>
        <begin position="199"/>
        <end position="352"/>
    </location>
</feature>
<feature type="domain" description="Potassium channel" evidence="13">
    <location>
        <begin position="116"/>
        <end position="192"/>
    </location>
</feature>
<keyword evidence="5" id="KW-0851">Voltage-gated channel</keyword>
<evidence type="ECO:0000256" key="2">
    <source>
        <dbReference type="ARBA" id="ARBA00022448"/>
    </source>
</evidence>
<dbReference type="STRING" id="634177.GLX_13160"/>
<reference evidence="16" key="1">
    <citation type="journal article" date="2011" name="J. Bacteriol.">
        <title>Complete genome sequence of NBRC 3288, a unique cellulose-nonproducing strain of Gluconacetobacter xylinus isolated from vinegar.</title>
        <authorList>
            <person name="Ogino H."/>
            <person name="Azuma Y."/>
            <person name="Hosoyama A."/>
            <person name="Nakazawa H."/>
            <person name="Matsutani M."/>
            <person name="Hasegawa A."/>
            <person name="Otsuyama K."/>
            <person name="Matsushita K."/>
            <person name="Fujita N."/>
            <person name="Shirai M."/>
        </authorList>
    </citation>
    <scope>NUCLEOTIDE SEQUENCE [LARGE SCALE GENOMIC DNA]</scope>
    <source>
        <strain evidence="16">NBRC 3288 / BCRC 11682 / LMG 1693</strain>
    </source>
</reference>
<feature type="transmembrane region" description="Helical" evidence="12">
    <location>
        <begin position="106"/>
        <end position="127"/>
    </location>
</feature>
<evidence type="ECO:0000256" key="4">
    <source>
        <dbReference type="ARBA" id="ARBA00022692"/>
    </source>
</evidence>
<evidence type="ECO:0000256" key="3">
    <source>
        <dbReference type="ARBA" id="ARBA00022538"/>
    </source>
</evidence>
<dbReference type="PATRIC" id="fig|634177.7.peg.1515"/>
<evidence type="ECO:0000256" key="5">
    <source>
        <dbReference type="ARBA" id="ARBA00022882"/>
    </source>
</evidence>
<dbReference type="PANTHER" id="PTHR11767">
    <property type="entry name" value="INWARD RECTIFIER POTASSIUM CHANNEL"/>
    <property type="match status" value="1"/>
</dbReference>
<dbReference type="PRINTS" id="PR01320">
    <property type="entry name" value="KIRCHANNEL"/>
</dbReference>
<keyword evidence="6" id="KW-0630">Potassium</keyword>
<keyword evidence="10" id="KW-0407">Ion channel</keyword>
<keyword evidence="3" id="KW-0633">Potassium transport</keyword>
<evidence type="ECO:0000259" key="14">
    <source>
        <dbReference type="Pfam" id="PF17655"/>
    </source>
</evidence>
<accession>G2I6I1</accession>
<dbReference type="Proteomes" id="UP000009044">
    <property type="component" value="Chromosome"/>
</dbReference>
<keyword evidence="4 12" id="KW-0812">Transmembrane</keyword>
<dbReference type="Gene3D" id="2.60.40.1400">
    <property type="entry name" value="G protein-activated inward rectifier potassium channel 1"/>
    <property type="match status" value="1"/>
</dbReference>
<dbReference type="InterPro" id="IPR041647">
    <property type="entry name" value="IRK_C"/>
</dbReference>
<evidence type="ECO:0000313" key="15">
    <source>
        <dbReference type="EMBL" id="BAK83728.1"/>
    </source>
</evidence>
<keyword evidence="8" id="KW-0406">Ion transport</keyword>
<evidence type="ECO:0000313" key="16">
    <source>
        <dbReference type="Proteomes" id="UP000009044"/>
    </source>
</evidence>
<evidence type="ECO:0000256" key="7">
    <source>
        <dbReference type="ARBA" id="ARBA00022989"/>
    </source>
</evidence>
<dbReference type="InterPro" id="IPR016449">
    <property type="entry name" value="K_chnl_inward-rec_Kir"/>
</dbReference>
<organism evidence="15 16">
    <name type="scientific">Komagataeibacter medellinensis (strain NBRC 3288 / BCRC 11682 / LMG 1693 / Kondo 51)</name>
    <name type="common">Gluconacetobacter medellinensis</name>
    <dbReference type="NCBI Taxonomy" id="634177"/>
    <lineage>
        <taxon>Bacteria</taxon>
        <taxon>Pseudomonadati</taxon>
        <taxon>Pseudomonadota</taxon>
        <taxon>Alphaproteobacteria</taxon>
        <taxon>Acetobacterales</taxon>
        <taxon>Acetobacteraceae</taxon>
        <taxon>Komagataeibacter</taxon>
    </lineage>
</organism>
<evidence type="ECO:0000259" key="13">
    <source>
        <dbReference type="Pfam" id="PF07885"/>
    </source>
</evidence>